<evidence type="ECO:0000313" key="2">
    <source>
        <dbReference type="Proteomes" id="UP001597277"/>
    </source>
</evidence>
<comment type="caution">
    <text evidence="1">The sequence shown here is derived from an EMBL/GenBank/DDBJ whole genome shotgun (WGS) entry which is preliminary data.</text>
</comment>
<keyword evidence="1" id="KW-0378">Hydrolase</keyword>
<dbReference type="EC" id="3.5.-.-" evidence="1"/>
<gene>
    <name evidence="1" type="ORF">ACFSE6_11330</name>
</gene>
<keyword evidence="2" id="KW-1185">Reference proteome</keyword>
<accession>A0ABW4L4B7</accession>
<sequence length="261" mass="28219">MNAADTRSGSTEENAVDGGHLLAAGIGSAAVDLSFPIDSDHFRWRHERTVVDTLDDGGPFETSRFAMSAHAFTHADAPAHVVADGGGLETMPPTTWIGRALVADVSTVPESSPVTATALREARGDVGHDDILLIRTDWDRRRDIATPEYWSDAPWIDPEAADWIAERHPRAVGFDFPQDAAIRHTLTGRRGGPEEFVTHDRLLRRGIGLIEYLRGLDRLPGEVLLVAAPIALTGSDGGPVRATAFPATDLAMHVRRTKGEL</sequence>
<dbReference type="InterPro" id="IPR037175">
    <property type="entry name" value="KFase_sf"/>
</dbReference>
<dbReference type="EMBL" id="JBHUEE010000005">
    <property type="protein sequence ID" value="MFD1718431.1"/>
    <property type="molecule type" value="Genomic_DNA"/>
</dbReference>
<dbReference type="Pfam" id="PF04199">
    <property type="entry name" value="Cyclase"/>
    <property type="match status" value="1"/>
</dbReference>
<dbReference type="GO" id="GO:0016787">
    <property type="term" value="F:hydrolase activity"/>
    <property type="evidence" value="ECO:0007669"/>
    <property type="project" value="UniProtKB-KW"/>
</dbReference>
<dbReference type="PANTHER" id="PTHR31118:SF32">
    <property type="entry name" value="KYNURENINE FORMAMIDASE"/>
    <property type="match status" value="1"/>
</dbReference>
<dbReference type="InterPro" id="IPR007325">
    <property type="entry name" value="KFase/CYL"/>
</dbReference>
<evidence type="ECO:0000313" key="1">
    <source>
        <dbReference type="EMBL" id="MFD1718431.1"/>
    </source>
</evidence>
<reference evidence="2" key="1">
    <citation type="journal article" date="2019" name="Int. J. Syst. Evol. Microbiol.">
        <title>The Global Catalogue of Microorganisms (GCM) 10K type strain sequencing project: providing services to taxonomists for standard genome sequencing and annotation.</title>
        <authorList>
            <consortium name="The Broad Institute Genomics Platform"/>
            <consortium name="The Broad Institute Genome Sequencing Center for Infectious Disease"/>
            <person name="Wu L."/>
            <person name="Ma J."/>
        </authorList>
    </citation>
    <scope>NUCLEOTIDE SEQUENCE [LARGE SCALE GENOMIC DNA]</scope>
    <source>
        <strain evidence="2">JCM 17130</strain>
    </source>
</reference>
<dbReference type="SUPFAM" id="SSF102198">
    <property type="entry name" value="Putative cyclase"/>
    <property type="match status" value="1"/>
</dbReference>
<protein>
    <submittedName>
        <fullName evidence="1">Cyclase family protein</fullName>
        <ecNumber evidence="1">3.5.-.-</ecNumber>
    </submittedName>
</protein>
<dbReference type="Gene3D" id="3.50.30.50">
    <property type="entry name" value="Putative cyclase"/>
    <property type="match status" value="1"/>
</dbReference>
<dbReference type="Proteomes" id="UP001597277">
    <property type="component" value="Unassembled WGS sequence"/>
</dbReference>
<proteinExistence type="predicted"/>
<organism evidence="1 2">
    <name type="scientific">Georgenia deserti</name>
    <dbReference type="NCBI Taxonomy" id="2093781"/>
    <lineage>
        <taxon>Bacteria</taxon>
        <taxon>Bacillati</taxon>
        <taxon>Actinomycetota</taxon>
        <taxon>Actinomycetes</taxon>
        <taxon>Micrococcales</taxon>
        <taxon>Bogoriellaceae</taxon>
        <taxon>Georgenia</taxon>
    </lineage>
</organism>
<dbReference type="RefSeq" id="WP_388006703.1">
    <property type="nucleotide sequence ID" value="NZ_JBHUEE010000005.1"/>
</dbReference>
<dbReference type="PANTHER" id="PTHR31118">
    <property type="entry name" value="CYCLASE-LIKE PROTEIN 2"/>
    <property type="match status" value="1"/>
</dbReference>
<name>A0ABW4L4B7_9MICO</name>